<keyword evidence="6" id="KW-0046">Antibiotic resistance</keyword>
<proteinExistence type="inferred from homology"/>
<gene>
    <name evidence="8" type="ORF">OS123_04355</name>
</gene>
<dbReference type="InterPro" id="IPR003439">
    <property type="entry name" value="ABC_transporter-like_ATP-bd"/>
</dbReference>
<dbReference type="RefSeq" id="WP_267169244.1">
    <property type="nucleotide sequence ID" value="NZ_JAPMKX010000002.1"/>
</dbReference>
<dbReference type="SMART" id="SM00382">
    <property type="entry name" value="AAA"/>
    <property type="match status" value="1"/>
</dbReference>
<evidence type="ECO:0000256" key="2">
    <source>
        <dbReference type="ARBA" id="ARBA00005417"/>
    </source>
</evidence>
<dbReference type="EMBL" id="JAPMKX010000002">
    <property type="protein sequence ID" value="MCX7537777.1"/>
    <property type="molecule type" value="Genomic_DNA"/>
</dbReference>
<name>A0A9Q4CDR5_9CORY</name>
<organism evidence="8 9">
    <name type="scientific">Corynebacterium antarcticum</name>
    <dbReference type="NCBI Taxonomy" id="2800405"/>
    <lineage>
        <taxon>Bacteria</taxon>
        <taxon>Bacillati</taxon>
        <taxon>Actinomycetota</taxon>
        <taxon>Actinomycetes</taxon>
        <taxon>Mycobacteriales</taxon>
        <taxon>Corynebacteriaceae</taxon>
        <taxon>Corynebacterium</taxon>
    </lineage>
</organism>
<dbReference type="Pfam" id="PF00005">
    <property type="entry name" value="ABC_tran"/>
    <property type="match status" value="1"/>
</dbReference>
<protein>
    <submittedName>
        <fullName evidence="8">ABC transporter ATP-binding protein</fullName>
    </submittedName>
</protein>
<evidence type="ECO:0000256" key="6">
    <source>
        <dbReference type="ARBA" id="ARBA00023251"/>
    </source>
</evidence>
<dbReference type="CDD" id="cd03230">
    <property type="entry name" value="ABC_DR_subfamily_A"/>
    <property type="match status" value="1"/>
</dbReference>
<dbReference type="InterPro" id="IPR027417">
    <property type="entry name" value="P-loop_NTPase"/>
</dbReference>
<evidence type="ECO:0000313" key="9">
    <source>
        <dbReference type="Proteomes" id="UP001070238"/>
    </source>
</evidence>
<dbReference type="Gene3D" id="3.40.50.300">
    <property type="entry name" value="P-loop containing nucleotide triphosphate hydrolases"/>
    <property type="match status" value="1"/>
</dbReference>
<evidence type="ECO:0000256" key="4">
    <source>
        <dbReference type="ARBA" id="ARBA00022741"/>
    </source>
</evidence>
<dbReference type="SUPFAM" id="SSF52540">
    <property type="entry name" value="P-loop containing nucleoside triphosphate hydrolases"/>
    <property type="match status" value="1"/>
</dbReference>
<sequence length="292" mass="31575">MKPLLCDNLSKTFGTVRALDGLTLEVGEGSVHGFLGPNGAGKSTTIRILLGLLHPDSGKVRVLGSDPRSDPGVLRRVAYVPAEVTLWPQLTGAETIHFLGELRGGGVDKARREELIEAFQLDVNRRNRDYSTGNRRKILLVAALSAGADLLILDEPTSGLDPLMEQVFAEQLTVEARKGATVLLSSHIMSEVEKLCDSVTVIKSGRVVLRGRVDDLKQISAHHVSAQFDGGVPEAFRSLAAVTVEGSRLTATVDREESTELLHRIIESGGHDITSTPASLEDIFLSHYAEER</sequence>
<evidence type="ECO:0000256" key="5">
    <source>
        <dbReference type="ARBA" id="ARBA00022840"/>
    </source>
</evidence>
<dbReference type="PANTHER" id="PTHR42711">
    <property type="entry name" value="ABC TRANSPORTER ATP-BINDING PROTEIN"/>
    <property type="match status" value="1"/>
</dbReference>
<keyword evidence="3" id="KW-0813">Transport</keyword>
<keyword evidence="4" id="KW-0547">Nucleotide-binding</keyword>
<feature type="domain" description="ABC transporter" evidence="7">
    <location>
        <begin position="4"/>
        <end position="229"/>
    </location>
</feature>
<dbReference type="GO" id="GO:0046677">
    <property type="term" value="P:response to antibiotic"/>
    <property type="evidence" value="ECO:0007669"/>
    <property type="project" value="UniProtKB-KW"/>
</dbReference>
<dbReference type="PROSITE" id="PS50893">
    <property type="entry name" value="ABC_TRANSPORTER_2"/>
    <property type="match status" value="1"/>
</dbReference>
<dbReference type="GO" id="GO:0016887">
    <property type="term" value="F:ATP hydrolysis activity"/>
    <property type="evidence" value="ECO:0007669"/>
    <property type="project" value="InterPro"/>
</dbReference>
<comment type="subcellular location">
    <subcellularLocation>
        <location evidence="1">Cell membrane</location>
        <topology evidence="1">Peripheral membrane protein</topology>
    </subcellularLocation>
</comment>
<dbReference type="GO" id="GO:0005886">
    <property type="term" value="C:plasma membrane"/>
    <property type="evidence" value="ECO:0007669"/>
    <property type="project" value="UniProtKB-SubCell"/>
</dbReference>
<comment type="similarity">
    <text evidence="2">Belongs to the ABC transporter superfamily.</text>
</comment>
<comment type="caution">
    <text evidence="8">The sequence shown here is derived from an EMBL/GenBank/DDBJ whole genome shotgun (WGS) entry which is preliminary data.</text>
</comment>
<dbReference type="PANTHER" id="PTHR42711:SF5">
    <property type="entry name" value="ABC TRANSPORTER ATP-BINDING PROTEIN NATA"/>
    <property type="match status" value="1"/>
</dbReference>
<dbReference type="AlphaFoldDB" id="A0A9Q4CDR5"/>
<dbReference type="Proteomes" id="UP001070238">
    <property type="component" value="Unassembled WGS sequence"/>
</dbReference>
<dbReference type="InterPro" id="IPR003593">
    <property type="entry name" value="AAA+_ATPase"/>
</dbReference>
<evidence type="ECO:0000256" key="3">
    <source>
        <dbReference type="ARBA" id="ARBA00022448"/>
    </source>
</evidence>
<keyword evidence="5 8" id="KW-0067">ATP-binding</keyword>
<dbReference type="GO" id="GO:0005524">
    <property type="term" value="F:ATP binding"/>
    <property type="evidence" value="ECO:0007669"/>
    <property type="project" value="UniProtKB-KW"/>
</dbReference>
<evidence type="ECO:0000259" key="7">
    <source>
        <dbReference type="PROSITE" id="PS50893"/>
    </source>
</evidence>
<evidence type="ECO:0000313" key="8">
    <source>
        <dbReference type="EMBL" id="MCX7537777.1"/>
    </source>
</evidence>
<accession>A0A9Q4CDR5</accession>
<dbReference type="InterPro" id="IPR050763">
    <property type="entry name" value="ABC_transporter_ATP-binding"/>
</dbReference>
<reference evidence="8" key="1">
    <citation type="submission" date="2022-11" db="EMBL/GenBank/DDBJ databases">
        <title>Corynebacterium sp. isolated from Penguins.</title>
        <authorList>
            <person name="Sedlar K."/>
            <person name="Svec P."/>
        </authorList>
    </citation>
    <scope>NUCLEOTIDE SEQUENCE</scope>
    <source>
        <strain evidence="8">P5875</strain>
    </source>
</reference>
<evidence type="ECO:0000256" key="1">
    <source>
        <dbReference type="ARBA" id="ARBA00004202"/>
    </source>
</evidence>